<dbReference type="PANTHER" id="PTHR12526:SF630">
    <property type="entry name" value="GLYCOSYLTRANSFERASE"/>
    <property type="match status" value="1"/>
</dbReference>
<gene>
    <name evidence="3" type="ORF">E4S40_00760</name>
</gene>
<dbReference type="Pfam" id="PF00534">
    <property type="entry name" value="Glycos_transf_1"/>
    <property type="match status" value="1"/>
</dbReference>
<keyword evidence="4" id="KW-1185">Reference proteome</keyword>
<evidence type="ECO:0000259" key="2">
    <source>
        <dbReference type="Pfam" id="PF13439"/>
    </source>
</evidence>
<dbReference type="Proteomes" id="UP000297647">
    <property type="component" value="Unassembled WGS sequence"/>
</dbReference>
<comment type="caution">
    <text evidence="3">The sequence shown here is derived from an EMBL/GenBank/DDBJ whole genome shotgun (WGS) entry which is preliminary data.</text>
</comment>
<dbReference type="InterPro" id="IPR001296">
    <property type="entry name" value="Glyco_trans_1"/>
</dbReference>
<dbReference type="InterPro" id="IPR028098">
    <property type="entry name" value="Glyco_trans_4-like_N"/>
</dbReference>
<feature type="domain" description="Glycosyl transferase family 1" evidence="1">
    <location>
        <begin position="176"/>
        <end position="329"/>
    </location>
</feature>
<dbReference type="SUPFAM" id="SSF53756">
    <property type="entry name" value="UDP-Glycosyltransferase/glycogen phosphorylase"/>
    <property type="match status" value="1"/>
</dbReference>
<name>A0A4Y9QXZ4_9BACT</name>
<evidence type="ECO:0000259" key="1">
    <source>
        <dbReference type="Pfam" id="PF00534"/>
    </source>
</evidence>
<dbReference type="EMBL" id="SPSB01000001">
    <property type="protein sequence ID" value="TFV97219.1"/>
    <property type="molecule type" value="Genomic_DNA"/>
</dbReference>
<protein>
    <submittedName>
        <fullName evidence="3">Glycosyltransferase</fullName>
    </submittedName>
</protein>
<dbReference type="RefSeq" id="WP_135069408.1">
    <property type="nucleotide sequence ID" value="NZ_SPSB01000001.1"/>
</dbReference>
<sequence length="356" mass="40083">MKILQLIDSLKVGGAERMAVNIALKLSELGIQNSLIVSREGGGLENLIKGKVDFYVLGKKNFADLKAFWVLYKNVKSFNPDFIHAHSSSVVWATLIKIFFGTKTKIIFHDHYGQAEHLTVGDRIWLRLISFKIDGIIAVNDKLKEWSERATKINVNSIIQLNNFPLVDLNELSEQRDGPINILHLANFRPQKDHLTLLNSLIKLLEKGIDDWRIFFVGLGESEDYVNLLKDKIKDFGLEDMVLYFGSTDNVEHFLEKSHVGVLSSCSEGLPVSLLEYGLAGLHIVATDVGQSSSVLSKPELGILVPPKDSDRLALALQKAIENAKKGRNQKLKSHIEKKFGSGHFFDKYFNFLKRI</sequence>
<dbReference type="Pfam" id="PF13439">
    <property type="entry name" value="Glyco_transf_4"/>
    <property type="match status" value="1"/>
</dbReference>
<dbReference type="AlphaFoldDB" id="A0A4Y9QXZ4"/>
<feature type="domain" description="Glycosyltransferase subfamily 4-like N-terminal" evidence="2">
    <location>
        <begin position="12"/>
        <end position="149"/>
    </location>
</feature>
<reference evidence="3 4" key="1">
    <citation type="submission" date="2019-03" db="EMBL/GenBank/DDBJ databases">
        <title>Algoriphagus sp. nov, a new strain isolated from root system soil of mangrove plant Kandelia.</title>
        <authorList>
            <person name="Yin Q."/>
            <person name="Wang K."/>
            <person name="Song Z."/>
        </authorList>
    </citation>
    <scope>NUCLEOTIDE SEQUENCE [LARGE SCALE GENOMIC DNA]</scope>
    <source>
        <strain evidence="3 4">XY-J91</strain>
    </source>
</reference>
<organism evidence="3 4">
    <name type="scientific">Algoriphagus kandeliae</name>
    <dbReference type="NCBI Taxonomy" id="2562278"/>
    <lineage>
        <taxon>Bacteria</taxon>
        <taxon>Pseudomonadati</taxon>
        <taxon>Bacteroidota</taxon>
        <taxon>Cytophagia</taxon>
        <taxon>Cytophagales</taxon>
        <taxon>Cyclobacteriaceae</taxon>
        <taxon>Algoriphagus</taxon>
    </lineage>
</organism>
<dbReference type="OrthoDB" id="823685at2"/>
<keyword evidence="3" id="KW-0808">Transferase</keyword>
<dbReference type="PANTHER" id="PTHR12526">
    <property type="entry name" value="GLYCOSYLTRANSFERASE"/>
    <property type="match status" value="1"/>
</dbReference>
<dbReference type="Gene3D" id="3.40.50.2000">
    <property type="entry name" value="Glycogen Phosphorylase B"/>
    <property type="match status" value="2"/>
</dbReference>
<dbReference type="GO" id="GO:0016757">
    <property type="term" value="F:glycosyltransferase activity"/>
    <property type="evidence" value="ECO:0007669"/>
    <property type="project" value="InterPro"/>
</dbReference>
<proteinExistence type="predicted"/>
<evidence type="ECO:0000313" key="3">
    <source>
        <dbReference type="EMBL" id="TFV97219.1"/>
    </source>
</evidence>
<accession>A0A4Y9QXZ4</accession>
<evidence type="ECO:0000313" key="4">
    <source>
        <dbReference type="Proteomes" id="UP000297647"/>
    </source>
</evidence>